<dbReference type="EMBL" id="JRLX01000059">
    <property type="protein sequence ID" value="KGO84571.1"/>
    <property type="molecule type" value="Genomic_DNA"/>
</dbReference>
<dbReference type="eggNOG" id="ENOG50322X9">
    <property type="taxonomic scope" value="Bacteria"/>
</dbReference>
<gene>
    <name evidence="1" type="ORF">Q765_20870</name>
</gene>
<accession>A0A0A2LZ01</accession>
<dbReference type="OrthoDB" id="1205007at2"/>
<proteinExistence type="predicted"/>
<evidence type="ECO:0000313" key="1">
    <source>
        <dbReference type="EMBL" id="KGO84571.1"/>
    </source>
</evidence>
<reference evidence="1 2" key="1">
    <citation type="submission" date="2013-09" db="EMBL/GenBank/DDBJ databases">
        <authorList>
            <person name="Zeng Z."/>
            <person name="Chen C."/>
        </authorList>
    </citation>
    <scope>NUCLEOTIDE SEQUENCE [LARGE SCALE GENOMIC DNA]</scope>
    <source>
        <strain evidence="1 2">WB 3.3-2</strain>
    </source>
</reference>
<name>A0A0A2LZ01_9FLAO</name>
<dbReference type="Proteomes" id="UP000030152">
    <property type="component" value="Unassembled WGS sequence"/>
</dbReference>
<organism evidence="1 2">
    <name type="scientific">Flavobacterium rivuli WB 3.3-2 = DSM 21788</name>
    <dbReference type="NCBI Taxonomy" id="1121895"/>
    <lineage>
        <taxon>Bacteria</taxon>
        <taxon>Pseudomonadati</taxon>
        <taxon>Bacteroidota</taxon>
        <taxon>Flavobacteriia</taxon>
        <taxon>Flavobacteriales</taxon>
        <taxon>Flavobacteriaceae</taxon>
        <taxon>Flavobacterium</taxon>
    </lineage>
</organism>
<keyword evidence="2" id="KW-1185">Reference proteome</keyword>
<dbReference type="STRING" id="1121895.GCA_000378485_02739"/>
<comment type="caution">
    <text evidence="1">The sequence shown here is derived from an EMBL/GenBank/DDBJ whole genome shotgun (WGS) entry which is preliminary data.</text>
</comment>
<dbReference type="RefSeq" id="WP_020213907.1">
    <property type="nucleotide sequence ID" value="NZ_JRLX01000059.1"/>
</dbReference>
<protein>
    <submittedName>
        <fullName evidence="1">Uncharacterized protein</fullName>
    </submittedName>
</protein>
<dbReference type="AlphaFoldDB" id="A0A0A2LZ01"/>
<evidence type="ECO:0000313" key="2">
    <source>
        <dbReference type="Proteomes" id="UP000030152"/>
    </source>
</evidence>
<sequence>MSVEDLPEFLSFVEDGLNTIFNKIHYKNLQFSKSYFPVALEYKWEILAFLKSFSLEGFSFTIDGFYNINEVSTTLINP</sequence>